<name>A0ABD2MCB3_9BILA</name>
<evidence type="ECO:0000313" key="1">
    <source>
        <dbReference type="EMBL" id="KAL3123999.1"/>
    </source>
</evidence>
<dbReference type="EMBL" id="JBICBT010000081">
    <property type="protein sequence ID" value="KAL3123999.1"/>
    <property type="molecule type" value="Genomic_DNA"/>
</dbReference>
<comment type="caution">
    <text evidence="1">The sequence shown here is derived from an EMBL/GenBank/DDBJ whole genome shotgun (WGS) entry which is preliminary data.</text>
</comment>
<accession>A0ABD2MCB3</accession>
<dbReference type="Proteomes" id="UP001620626">
    <property type="component" value="Unassembled WGS sequence"/>
</dbReference>
<sequence length="279" mass="32143">MQTFKNRGESMEIPQKSMPKKVIGFNHLLISYIARNVMEFLRHFSSVFANCEIYLVLDINNDRLLEFVLLNVWLLLKDSIQRLILWSNELRCLQRFGNSTILSDCPSLRFVFSNDDIFPEFSSDESTNVTDGQAMAKWLFSPRPDGVPKVLKCRIYFDEEKWSSKINGLMAAFYTASSRANFIVVICKSSNYDFVVPFDLTNELTGERLTLKNANNNNKHFLLIRCPISQDENQWTNWEKEAIELKLLGKCNTIDIAINEEEIGDGLIDGTSDPSDQRK</sequence>
<gene>
    <name evidence="1" type="ORF">niasHT_003706</name>
</gene>
<proteinExistence type="predicted"/>
<dbReference type="AlphaFoldDB" id="A0ABD2MCB3"/>
<organism evidence="1 2">
    <name type="scientific">Heterodera trifolii</name>
    <dbReference type="NCBI Taxonomy" id="157864"/>
    <lineage>
        <taxon>Eukaryota</taxon>
        <taxon>Metazoa</taxon>
        <taxon>Ecdysozoa</taxon>
        <taxon>Nematoda</taxon>
        <taxon>Chromadorea</taxon>
        <taxon>Rhabditida</taxon>
        <taxon>Tylenchina</taxon>
        <taxon>Tylenchomorpha</taxon>
        <taxon>Tylenchoidea</taxon>
        <taxon>Heteroderidae</taxon>
        <taxon>Heteroderinae</taxon>
        <taxon>Heterodera</taxon>
    </lineage>
</organism>
<evidence type="ECO:0000313" key="2">
    <source>
        <dbReference type="Proteomes" id="UP001620626"/>
    </source>
</evidence>
<protein>
    <submittedName>
        <fullName evidence="1">Uncharacterized protein</fullName>
    </submittedName>
</protein>
<reference evidence="1 2" key="1">
    <citation type="submission" date="2024-10" db="EMBL/GenBank/DDBJ databases">
        <authorList>
            <person name="Kim D."/>
        </authorList>
    </citation>
    <scope>NUCLEOTIDE SEQUENCE [LARGE SCALE GENOMIC DNA]</scope>
    <source>
        <strain evidence="1">BH-2024</strain>
    </source>
</reference>
<keyword evidence="2" id="KW-1185">Reference proteome</keyword>